<protein>
    <submittedName>
        <fullName evidence="1">Reverse transcriptase</fullName>
    </submittedName>
</protein>
<proteinExistence type="predicted"/>
<keyword evidence="1" id="KW-0548">Nucleotidyltransferase</keyword>
<keyword evidence="1" id="KW-0695">RNA-directed DNA polymerase</keyword>
<sequence>MVCFNPKTPISQRATVNELFHMKVVDNLDSYLGLPVSVGKKKSDAFKSIVNCTASRINSWSKHLLSSAGKEIFVKSRLGYVGVGSYVPSQRHGGLGFRDFCLFNIDLLGRQAWRLIHCKDTLCYKVLSAKYFLNGDIFHPKSIDKPSFSWQSISKAACMLSEGFGWSVGNGRSIDIWRDN</sequence>
<reference evidence="1" key="1">
    <citation type="submission" date="2019-08" db="EMBL/GenBank/DDBJ databases">
        <authorList>
            <person name="Liu F."/>
        </authorList>
    </citation>
    <scope>NUCLEOTIDE SEQUENCE [LARGE SCALE GENOMIC DNA]</scope>
    <source>
        <strain evidence="1">PA1801</strain>
        <tissue evidence="1">Leaf</tissue>
    </source>
</reference>
<dbReference type="PANTHER" id="PTHR33116:SF86">
    <property type="entry name" value="REVERSE TRANSCRIPTASE DOMAIN-CONTAINING PROTEIN"/>
    <property type="match status" value="1"/>
</dbReference>
<dbReference type="AlphaFoldDB" id="A0A5B6VUN9"/>
<evidence type="ECO:0000313" key="2">
    <source>
        <dbReference type="Proteomes" id="UP000325315"/>
    </source>
</evidence>
<evidence type="ECO:0000313" key="1">
    <source>
        <dbReference type="EMBL" id="KAA3473209.1"/>
    </source>
</evidence>
<keyword evidence="2" id="KW-1185">Reference proteome</keyword>
<accession>A0A5B6VUN9</accession>
<keyword evidence="1" id="KW-0808">Transferase</keyword>
<dbReference type="PANTHER" id="PTHR33116">
    <property type="entry name" value="REVERSE TRANSCRIPTASE ZINC-BINDING DOMAIN-CONTAINING PROTEIN-RELATED-RELATED"/>
    <property type="match status" value="1"/>
</dbReference>
<gene>
    <name evidence="1" type="ORF">EPI10_023610</name>
</gene>
<dbReference type="OrthoDB" id="997411at2759"/>
<dbReference type="GO" id="GO:0003964">
    <property type="term" value="F:RNA-directed DNA polymerase activity"/>
    <property type="evidence" value="ECO:0007669"/>
    <property type="project" value="UniProtKB-KW"/>
</dbReference>
<dbReference type="EMBL" id="SMMG02000005">
    <property type="protein sequence ID" value="KAA3473209.1"/>
    <property type="molecule type" value="Genomic_DNA"/>
</dbReference>
<comment type="caution">
    <text evidence="1">The sequence shown here is derived from an EMBL/GenBank/DDBJ whole genome shotgun (WGS) entry which is preliminary data.</text>
</comment>
<dbReference type="Proteomes" id="UP000325315">
    <property type="component" value="Unassembled WGS sequence"/>
</dbReference>
<organism evidence="1 2">
    <name type="scientific">Gossypium australe</name>
    <dbReference type="NCBI Taxonomy" id="47621"/>
    <lineage>
        <taxon>Eukaryota</taxon>
        <taxon>Viridiplantae</taxon>
        <taxon>Streptophyta</taxon>
        <taxon>Embryophyta</taxon>
        <taxon>Tracheophyta</taxon>
        <taxon>Spermatophyta</taxon>
        <taxon>Magnoliopsida</taxon>
        <taxon>eudicotyledons</taxon>
        <taxon>Gunneridae</taxon>
        <taxon>Pentapetalae</taxon>
        <taxon>rosids</taxon>
        <taxon>malvids</taxon>
        <taxon>Malvales</taxon>
        <taxon>Malvaceae</taxon>
        <taxon>Malvoideae</taxon>
        <taxon>Gossypium</taxon>
    </lineage>
</organism>
<name>A0A5B6VUN9_9ROSI</name>